<dbReference type="InterPro" id="IPR047039">
    <property type="entry name" value="AMN_phosphorylase"/>
</dbReference>
<dbReference type="RefSeq" id="WP_006929605.1">
    <property type="nucleotide sequence ID" value="NZ_CM001402.1"/>
</dbReference>
<dbReference type="GO" id="GO:0005829">
    <property type="term" value="C:cytosol"/>
    <property type="evidence" value="ECO:0007669"/>
    <property type="project" value="TreeGrafter"/>
</dbReference>
<dbReference type="EMBL" id="CM001402">
    <property type="protein sequence ID" value="EHO42313.1"/>
    <property type="molecule type" value="Genomic_DNA"/>
</dbReference>
<gene>
    <name evidence="2" type="ORF">Cabys_1543</name>
    <name evidence="3" type="ORF">Calab_2704</name>
</gene>
<reference evidence="3 4" key="1">
    <citation type="submission" date="2011-09" db="EMBL/GenBank/DDBJ databases">
        <title>The permanent draft genome of Caldithrix abyssi DSM 13497.</title>
        <authorList>
            <consortium name="US DOE Joint Genome Institute (JGI-PGF)"/>
            <person name="Lucas S."/>
            <person name="Han J."/>
            <person name="Lapidus A."/>
            <person name="Bruce D."/>
            <person name="Goodwin L."/>
            <person name="Pitluck S."/>
            <person name="Peters L."/>
            <person name="Kyrpides N."/>
            <person name="Mavromatis K."/>
            <person name="Ivanova N."/>
            <person name="Mikhailova N."/>
            <person name="Chertkov O."/>
            <person name="Detter J.C."/>
            <person name="Tapia R."/>
            <person name="Han C."/>
            <person name="Land M."/>
            <person name="Hauser L."/>
            <person name="Markowitz V."/>
            <person name="Cheng J.-F."/>
            <person name="Hugenholtz P."/>
            <person name="Woyke T."/>
            <person name="Wu D."/>
            <person name="Spring S."/>
            <person name="Brambilla E."/>
            <person name="Klenk H.-P."/>
            <person name="Eisen J.A."/>
        </authorList>
    </citation>
    <scope>NUCLEOTIDE SEQUENCE [LARGE SCALE GENOMIC DNA]</scope>
    <source>
        <strain evidence="3 4">DSM 13497</strain>
    </source>
</reference>
<dbReference type="NCBIfam" id="NF005500">
    <property type="entry name" value="PRK07115.1"/>
    <property type="match status" value="1"/>
</dbReference>
<accession>H1XQ62</accession>
<dbReference type="AlphaFoldDB" id="H1XQ62"/>
<keyword evidence="4" id="KW-1185">Reference proteome</keyword>
<dbReference type="Proteomes" id="UP000004671">
    <property type="component" value="Chromosome"/>
</dbReference>
<dbReference type="OrthoDB" id="7945729at2"/>
<dbReference type="InterPro" id="IPR000845">
    <property type="entry name" value="Nucleoside_phosphorylase_d"/>
</dbReference>
<dbReference type="STRING" id="880073.Cabys_1543"/>
<dbReference type="Pfam" id="PF01048">
    <property type="entry name" value="PNP_UDP_1"/>
    <property type="match status" value="1"/>
</dbReference>
<dbReference type="PANTHER" id="PTHR43691:SF6">
    <property type="entry name" value="AMP NUCLEOSIDASE"/>
    <property type="match status" value="1"/>
</dbReference>
<dbReference type="Proteomes" id="UP000183868">
    <property type="component" value="Chromosome"/>
</dbReference>
<dbReference type="InParanoid" id="H1XQ62"/>
<evidence type="ECO:0000313" key="2">
    <source>
        <dbReference type="EMBL" id="APF18292.1"/>
    </source>
</evidence>
<dbReference type="Gene3D" id="3.40.50.1580">
    <property type="entry name" value="Nucleoside phosphorylase domain"/>
    <property type="match status" value="1"/>
</dbReference>
<name>H1XQ62_CALAY</name>
<dbReference type="GO" id="GO:0009116">
    <property type="term" value="P:nucleoside metabolic process"/>
    <property type="evidence" value="ECO:0007669"/>
    <property type="project" value="InterPro"/>
</dbReference>
<feature type="domain" description="Nucleoside phosphorylase" evidence="1">
    <location>
        <begin position="70"/>
        <end position="247"/>
    </location>
</feature>
<proteinExistence type="predicted"/>
<evidence type="ECO:0000259" key="1">
    <source>
        <dbReference type="Pfam" id="PF01048"/>
    </source>
</evidence>
<dbReference type="GO" id="GO:0008714">
    <property type="term" value="F:AMP nucleosidase activity"/>
    <property type="evidence" value="ECO:0007669"/>
    <property type="project" value="InterPro"/>
</dbReference>
<dbReference type="CDD" id="cd17762">
    <property type="entry name" value="AMN"/>
    <property type="match status" value="1"/>
</dbReference>
<dbReference type="KEGG" id="caby:Cabys_1543"/>
<protein>
    <submittedName>
        <fullName evidence="3">AMP nucleosidase</fullName>
    </submittedName>
</protein>
<dbReference type="PANTHER" id="PTHR43691">
    <property type="entry name" value="URIDINE PHOSPHORYLASE"/>
    <property type="match status" value="1"/>
</dbReference>
<dbReference type="EMBL" id="CP018099">
    <property type="protein sequence ID" value="APF18292.1"/>
    <property type="molecule type" value="Genomic_DNA"/>
</dbReference>
<dbReference type="FunCoup" id="H1XQ62">
    <property type="interactions" value="62"/>
</dbReference>
<reference evidence="2 5" key="2">
    <citation type="submission" date="2016-11" db="EMBL/GenBank/DDBJ databases">
        <title>Genomic analysis of Caldithrix abyssi and proposal of a novel bacterial phylum Caldithrichaeota.</title>
        <authorList>
            <person name="Kublanov I."/>
            <person name="Sigalova O."/>
            <person name="Gavrilov S."/>
            <person name="Lebedinsky A."/>
            <person name="Ivanova N."/>
            <person name="Daum C."/>
            <person name="Reddy T."/>
            <person name="Klenk H.P."/>
            <person name="Goker M."/>
            <person name="Reva O."/>
            <person name="Miroshnichenko M."/>
            <person name="Kyprides N."/>
            <person name="Woyke T."/>
            <person name="Gelfand M."/>
        </authorList>
    </citation>
    <scope>NUCLEOTIDE SEQUENCE [LARGE SCALE GENOMIC DNA]</scope>
    <source>
        <strain evidence="2 5">LF13</strain>
    </source>
</reference>
<dbReference type="eggNOG" id="COG2820">
    <property type="taxonomic scope" value="Bacteria"/>
</dbReference>
<dbReference type="PaxDb" id="880073-Calab_2704"/>
<dbReference type="HOGENOM" id="CLU_064264_0_0_0"/>
<evidence type="ECO:0000313" key="5">
    <source>
        <dbReference type="Proteomes" id="UP000183868"/>
    </source>
</evidence>
<sequence>MVPLTSNKSSEQLTKLDIAKLWLPRYTGTEIDAFGDYILITNFAHYLTMFAERFNCSIKGEGRPMQTATNSRGLTIINFGMGSPNAATIMDLLTARNPQGVLFLGKCGGLKKSTELGHFILPIAAIRGEGTGNDYFPPEVPALPSFKLHKFVSEKLLKYDLEYRTGVIYTTNRRVWEWDEPFKAYLRKISAIAIDMETATVFIVGHANAIARGALLLVSDLPMTPDGVKTEESDAYVTQKYTELHLKIGIEAMSDIGGKGEKIKHFKY</sequence>
<organism evidence="3 4">
    <name type="scientific">Caldithrix abyssi DSM 13497</name>
    <dbReference type="NCBI Taxonomy" id="880073"/>
    <lineage>
        <taxon>Bacteria</taxon>
        <taxon>Pseudomonadati</taxon>
        <taxon>Calditrichota</taxon>
        <taxon>Calditrichia</taxon>
        <taxon>Calditrichales</taxon>
        <taxon>Calditrichaceae</taxon>
        <taxon>Caldithrix</taxon>
    </lineage>
</organism>
<dbReference type="SUPFAM" id="SSF53167">
    <property type="entry name" value="Purine and uridine phosphorylases"/>
    <property type="match status" value="1"/>
</dbReference>
<evidence type="ECO:0000313" key="4">
    <source>
        <dbReference type="Proteomes" id="UP000004671"/>
    </source>
</evidence>
<evidence type="ECO:0000313" key="3">
    <source>
        <dbReference type="EMBL" id="EHO42313.1"/>
    </source>
</evidence>
<dbReference type="InterPro" id="IPR035994">
    <property type="entry name" value="Nucleoside_phosphorylase_sf"/>
</dbReference>